<proteinExistence type="predicted"/>
<dbReference type="PANTHER" id="PTHR45586">
    <property type="entry name" value="TPR REPEAT-CONTAINING PROTEIN PA4667"/>
    <property type="match status" value="1"/>
</dbReference>
<feature type="repeat" description="TPR" evidence="3">
    <location>
        <begin position="115"/>
        <end position="148"/>
    </location>
</feature>
<organism evidence="4 5">
    <name type="scientific">Geobacter argillaceus</name>
    <dbReference type="NCBI Taxonomy" id="345631"/>
    <lineage>
        <taxon>Bacteria</taxon>
        <taxon>Pseudomonadati</taxon>
        <taxon>Thermodesulfobacteriota</taxon>
        <taxon>Desulfuromonadia</taxon>
        <taxon>Geobacterales</taxon>
        <taxon>Geobacteraceae</taxon>
        <taxon>Geobacter</taxon>
    </lineage>
</organism>
<keyword evidence="1" id="KW-0677">Repeat</keyword>
<dbReference type="InterPro" id="IPR051012">
    <property type="entry name" value="CellSynth/LPSAsmb/PSIAsmb"/>
</dbReference>
<comment type="caution">
    <text evidence="4">The sequence shown here is derived from an EMBL/GenBank/DDBJ whole genome shotgun (WGS) entry which is preliminary data.</text>
</comment>
<accession>A0A562VLV8</accession>
<feature type="repeat" description="TPR" evidence="3">
    <location>
        <begin position="207"/>
        <end position="240"/>
    </location>
</feature>
<name>A0A562VLV8_9BACT</name>
<dbReference type="Pfam" id="PF14559">
    <property type="entry name" value="TPR_19"/>
    <property type="match status" value="1"/>
</dbReference>
<evidence type="ECO:0000256" key="3">
    <source>
        <dbReference type="PROSITE-ProRule" id="PRU00339"/>
    </source>
</evidence>
<keyword evidence="2 3" id="KW-0802">TPR repeat</keyword>
<dbReference type="Pfam" id="PF13181">
    <property type="entry name" value="TPR_8"/>
    <property type="match status" value="1"/>
</dbReference>
<evidence type="ECO:0000313" key="4">
    <source>
        <dbReference type="EMBL" id="TWJ18865.1"/>
    </source>
</evidence>
<dbReference type="Proteomes" id="UP000319449">
    <property type="component" value="Unassembled WGS sequence"/>
</dbReference>
<dbReference type="SUPFAM" id="SSF48452">
    <property type="entry name" value="TPR-like"/>
    <property type="match status" value="1"/>
</dbReference>
<sequence>MSTSLVPYSMYEAQSAYQRLQSSLSDLPQAAISEVKTFLKMFPDVALAHNDLGVLYHKVGEPLQALAHYEKANRLQPNTPTIIKNLAEFYCVVLGWTEDAICMLTGLLKAFPDDFEILTALGAISSQVGRPGEARVFFRKALEINPENQELRERLAQVDGPVSAAEYRTVPVTVKPGAPVQQAAVIDEYSDAEASFEQMVAQNPANALAHNNLGIIWTKRGNLEKAGRCHELAVQCEPDNAIYKKNLADLYFVHLGRTDDAIEIYTDLLKTRPKDTEVLSALAIISQANQLRDQARTFIRRVLELEPWNTEAREFLAAL</sequence>
<dbReference type="SMART" id="SM00028">
    <property type="entry name" value="TPR"/>
    <property type="match status" value="5"/>
</dbReference>
<reference evidence="4 5" key="1">
    <citation type="submission" date="2019-07" db="EMBL/GenBank/DDBJ databases">
        <title>Genomic Encyclopedia of Archaeal and Bacterial Type Strains, Phase II (KMG-II): from individual species to whole genera.</title>
        <authorList>
            <person name="Goeker M."/>
        </authorList>
    </citation>
    <scope>NUCLEOTIDE SEQUENCE [LARGE SCALE GENOMIC DNA]</scope>
    <source>
        <strain evidence="4 5">ATCC BAA-1139</strain>
    </source>
</reference>
<dbReference type="RefSeq" id="WP_145022882.1">
    <property type="nucleotide sequence ID" value="NZ_VLLN01000013.1"/>
</dbReference>
<evidence type="ECO:0000256" key="1">
    <source>
        <dbReference type="ARBA" id="ARBA00022737"/>
    </source>
</evidence>
<dbReference type="Gene3D" id="1.25.40.10">
    <property type="entry name" value="Tetratricopeptide repeat domain"/>
    <property type="match status" value="2"/>
</dbReference>
<gene>
    <name evidence="4" type="ORF">JN12_02316</name>
</gene>
<dbReference type="EMBL" id="VLLN01000013">
    <property type="protein sequence ID" value="TWJ18865.1"/>
    <property type="molecule type" value="Genomic_DNA"/>
</dbReference>
<evidence type="ECO:0000256" key="2">
    <source>
        <dbReference type="ARBA" id="ARBA00022803"/>
    </source>
</evidence>
<dbReference type="AlphaFoldDB" id="A0A562VLV8"/>
<dbReference type="InterPro" id="IPR019734">
    <property type="entry name" value="TPR_rpt"/>
</dbReference>
<protein>
    <submittedName>
        <fullName evidence="4">Tetratricopeptide repeat protein</fullName>
    </submittedName>
</protein>
<dbReference type="PROSITE" id="PS50005">
    <property type="entry name" value="TPR"/>
    <property type="match status" value="3"/>
</dbReference>
<dbReference type="InterPro" id="IPR011990">
    <property type="entry name" value="TPR-like_helical_dom_sf"/>
</dbReference>
<dbReference type="Pfam" id="PF13432">
    <property type="entry name" value="TPR_16"/>
    <property type="match status" value="2"/>
</dbReference>
<dbReference type="PANTHER" id="PTHR45586:SF1">
    <property type="entry name" value="LIPOPOLYSACCHARIDE ASSEMBLY PROTEIN B"/>
    <property type="match status" value="1"/>
</dbReference>
<dbReference type="OrthoDB" id="5394592at2"/>
<evidence type="ECO:0000313" key="5">
    <source>
        <dbReference type="Proteomes" id="UP000319449"/>
    </source>
</evidence>
<keyword evidence="5" id="KW-1185">Reference proteome</keyword>
<feature type="repeat" description="TPR" evidence="3">
    <location>
        <begin position="46"/>
        <end position="79"/>
    </location>
</feature>